<sequence>MSDVAWRELYENDMRHEESPWRYGLAREWFEVDFSVDHPESRIGRFCRKALRRVVGFDLVHVLRNRGLIRSAQVVWAHTEREHLAVALLKLISRPPFPVIIAQSVWLYDEWSSYGRLRRAAYRKLLSQLAAETLHTDEGVERARAIDASRVVVRLPFGSSYSASTERDDHGGHDTEQRGARYVLSVGNDRHRDWATLVTAARMLPATEFRVACDPAKFPRVGIPENVSVGRVKRMSELKALYRGADAVVLPLAPNTHASGVTVAMEAVLENVPLVTSDVGGLRAYLPDAGVAYFPVGDVDALVRRLGELSSLPRALAPKGGEAFARERGLLAVDYVRRHVHLTRAVLAGREPPPLVSAFAHVPAPEVGAPR</sequence>
<evidence type="ECO:0000313" key="2">
    <source>
        <dbReference type="Proteomes" id="UP000322159"/>
    </source>
</evidence>
<protein>
    <submittedName>
        <fullName evidence="1">Glycosyltransferase family 4 protein</fullName>
    </submittedName>
</protein>
<keyword evidence="2" id="KW-1185">Reference proteome</keyword>
<name>A0A5C1Y8F8_9MICO</name>
<accession>A0A5C1Y8F8</accession>
<dbReference type="SUPFAM" id="SSF53756">
    <property type="entry name" value="UDP-Glycosyltransferase/glycogen phosphorylase"/>
    <property type="match status" value="1"/>
</dbReference>
<dbReference type="EMBL" id="CP043504">
    <property type="protein sequence ID" value="QEO09515.1"/>
    <property type="molecule type" value="Genomic_DNA"/>
</dbReference>
<organism evidence="1 2">
    <name type="scientific">Protaetiibacter larvae</name>
    <dbReference type="NCBI Taxonomy" id="2592654"/>
    <lineage>
        <taxon>Bacteria</taxon>
        <taxon>Bacillati</taxon>
        <taxon>Actinomycetota</taxon>
        <taxon>Actinomycetes</taxon>
        <taxon>Micrococcales</taxon>
        <taxon>Microbacteriaceae</taxon>
        <taxon>Protaetiibacter</taxon>
    </lineage>
</organism>
<dbReference type="OrthoDB" id="5116476at2"/>
<dbReference type="Pfam" id="PF13692">
    <property type="entry name" value="Glyco_trans_1_4"/>
    <property type="match status" value="1"/>
</dbReference>
<proteinExistence type="predicted"/>
<gene>
    <name evidence="1" type="ORF">FLP23_05515</name>
</gene>
<reference evidence="1 2" key="1">
    <citation type="submission" date="2019-09" db="EMBL/GenBank/DDBJ databases">
        <title>Genome sequencing of strain KACC 19322.</title>
        <authorList>
            <person name="Heo J."/>
            <person name="Kim S.-J."/>
            <person name="Kim J.-S."/>
            <person name="Hong S.-B."/>
            <person name="Kwon S.-W."/>
        </authorList>
    </citation>
    <scope>NUCLEOTIDE SEQUENCE [LARGE SCALE GENOMIC DNA]</scope>
    <source>
        <strain evidence="1 2">KACC 19322</strain>
    </source>
</reference>
<dbReference type="Gene3D" id="3.40.50.2000">
    <property type="entry name" value="Glycogen Phosphorylase B"/>
    <property type="match status" value="1"/>
</dbReference>
<evidence type="ECO:0000313" key="1">
    <source>
        <dbReference type="EMBL" id="QEO09515.1"/>
    </source>
</evidence>
<dbReference type="GO" id="GO:0016740">
    <property type="term" value="F:transferase activity"/>
    <property type="evidence" value="ECO:0007669"/>
    <property type="project" value="UniProtKB-KW"/>
</dbReference>
<dbReference type="Proteomes" id="UP000322159">
    <property type="component" value="Chromosome"/>
</dbReference>
<keyword evidence="1" id="KW-0808">Transferase</keyword>
<dbReference type="AlphaFoldDB" id="A0A5C1Y8F8"/>
<dbReference type="KEGG" id="lyk:FLP23_05515"/>